<feature type="region of interest" description="Disordered" evidence="1">
    <location>
        <begin position="55"/>
        <end position="88"/>
    </location>
</feature>
<gene>
    <name evidence="2" type="ORF">LSINAPIS_LOCUS9364</name>
</gene>
<evidence type="ECO:0000313" key="2">
    <source>
        <dbReference type="EMBL" id="VVC98254.1"/>
    </source>
</evidence>
<sequence length="88" mass="10144">MKWNLTATIAGVMKHWIQLNHYARSRIKYRDRICINGGWEGEVALVIHHQGLADQPLFQPERAPQPELEPQPEPAPQPPDGHPEEYDE</sequence>
<reference evidence="2 3" key="1">
    <citation type="submission" date="2017-07" db="EMBL/GenBank/DDBJ databases">
        <authorList>
            <person name="Talla V."/>
            <person name="Backstrom N."/>
        </authorList>
    </citation>
    <scope>NUCLEOTIDE SEQUENCE [LARGE SCALE GENOMIC DNA]</scope>
</reference>
<name>A0A5E4QKT3_9NEOP</name>
<dbReference type="Proteomes" id="UP000324832">
    <property type="component" value="Unassembled WGS sequence"/>
</dbReference>
<proteinExistence type="predicted"/>
<accession>A0A5E4QKT3</accession>
<organism evidence="2 3">
    <name type="scientific">Leptidea sinapis</name>
    <dbReference type="NCBI Taxonomy" id="189913"/>
    <lineage>
        <taxon>Eukaryota</taxon>
        <taxon>Metazoa</taxon>
        <taxon>Ecdysozoa</taxon>
        <taxon>Arthropoda</taxon>
        <taxon>Hexapoda</taxon>
        <taxon>Insecta</taxon>
        <taxon>Pterygota</taxon>
        <taxon>Neoptera</taxon>
        <taxon>Endopterygota</taxon>
        <taxon>Lepidoptera</taxon>
        <taxon>Glossata</taxon>
        <taxon>Ditrysia</taxon>
        <taxon>Papilionoidea</taxon>
        <taxon>Pieridae</taxon>
        <taxon>Dismorphiinae</taxon>
        <taxon>Leptidea</taxon>
    </lineage>
</organism>
<protein>
    <submittedName>
        <fullName evidence="2">Uncharacterized protein</fullName>
    </submittedName>
</protein>
<evidence type="ECO:0000256" key="1">
    <source>
        <dbReference type="SAM" id="MobiDB-lite"/>
    </source>
</evidence>
<feature type="compositionally biased region" description="Pro residues" evidence="1">
    <location>
        <begin position="67"/>
        <end position="80"/>
    </location>
</feature>
<dbReference type="AlphaFoldDB" id="A0A5E4QKT3"/>
<keyword evidence="3" id="KW-1185">Reference proteome</keyword>
<evidence type="ECO:0000313" key="3">
    <source>
        <dbReference type="Proteomes" id="UP000324832"/>
    </source>
</evidence>
<dbReference type="EMBL" id="FZQP02003445">
    <property type="protein sequence ID" value="VVC98254.1"/>
    <property type="molecule type" value="Genomic_DNA"/>
</dbReference>